<keyword evidence="3" id="KW-1185">Reference proteome</keyword>
<dbReference type="Proteomes" id="UP001596398">
    <property type="component" value="Unassembled WGS sequence"/>
</dbReference>
<name>A0ABD5ZPG9_9EURY</name>
<sequence>MLRRLRETAPAGLVPLAWLFAFAAHEGALADRTVLVGHVVMTALLVAFAALSYEDMRDHPVLRAWLAVIVVGIPVTAAGAYGVWSGDTAFALLAVVGWMALPAVALAYTGRVLPSAERARVYTLGGALSGVGAALLLVGTAVPVAFLCVGAGQTAGILAATLTY</sequence>
<comment type="caution">
    <text evidence="2">The sequence shown here is derived from an EMBL/GenBank/DDBJ whole genome shotgun (WGS) entry which is preliminary data.</text>
</comment>
<keyword evidence="1" id="KW-0812">Transmembrane</keyword>
<protein>
    <submittedName>
        <fullName evidence="2">Uncharacterized protein</fullName>
    </submittedName>
</protein>
<accession>A0ABD5ZPG9</accession>
<evidence type="ECO:0000313" key="3">
    <source>
        <dbReference type="Proteomes" id="UP001596398"/>
    </source>
</evidence>
<proteinExistence type="predicted"/>
<dbReference type="GeneID" id="79266894"/>
<feature type="transmembrane region" description="Helical" evidence="1">
    <location>
        <begin position="65"/>
        <end position="84"/>
    </location>
</feature>
<dbReference type="EMBL" id="JBHTAP010000001">
    <property type="protein sequence ID" value="MFC7235205.1"/>
    <property type="molecule type" value="Genomic_DNA"/>
</dbReference>
<feature type="transmembrane region" description="Helical" evidence="1">
    <location>
        <begin position="121"/>
        <end position="138"/>
    </location>
</feature>
<keyword evidence="1" id="KW-0472">Membrane</keyword>
<evidence type="ECO:0000313" key="2">
    <source>
        <dbReference type="EMBL" id="MFC7235205.1"/>
    </source>
</evidence>
<evidence type="ECO:0000256" key="1">
    <source>
        <dbReference type="SAM" id="Phobius"/>
    </source>
</evidence>
<organism evidence="2 3">
    <name type="scientific">Halosegnis marinus</name>
    <dbReference type="NCBI Taxonomy" id="3034023"/>
    <lineage>
        <taxon>Archaea</taxon>
        <taxon>Methanobacteriati</taxon>
        <taxon>Methanobacteriota</taxon>
        <taxon>Stenosarchaea group</taxon>
        <taxon>Halobacteria</taxon>
        <taxon>Halobacteriales</taxon>
        <taxon>Natronomonadaceae</taxon>
        <taxon>Halosegnis</taxon>
    </lineage>
</organism>
<feature type="transmembrane region" description="Helical" evidence="1">
    <location>
        <begin position="90"/>
        <end position="109"/>
    </location>
</feature>
<keyword evidence="1" id="KW-1133">Transmembrane helix</keyword>
<reference evidence="2 3" key="1">
    <citation type="journal article" date="2019" name="Int. J. Syst. Evol. Microbiol.">
        <title>The Global Catalogue of Microorganisms (GCM) 10K type strain sequencing project: providing services to taxonomists for standard genome sequencing and annotation.</title>
        <authorList>
            <consortium name="The Broad Institute Genomics Platform"/>
            <consortium name="The Broad Institute Genome Sequencing Center for Infectious Disease"/>
            <person name="Wu L."/>
            <person name="Ma J."/>
        </authorList>
    </citation>
    <scope>NUCLEOTIDE SEQUENCE [LARGE SCALE GENOMIC DNA]</scope>
    <source>
        <strain evidence="2 3">DT85</strain>
    </source>
</reference>
<dbReference type="AlphaFoldDB" id="A0ABD5ZPG9"/>
<feature type="transmembrane region" description="Helical" evidence="1">
    <location>
        <begin position="33"/>
        <end position="53"/>
    </location>
</feature>
<gene>
    <name evidence="2" type="ORF">ACFQJ4_07755</name>
</gene>
<dbReference type="RefSeq" id="WP_276233339.1">
    <property type="nucleotide sequence ID" value="NZ_CP119802.1"/>
</dbReference>